<feature type="domain" description="HNH nuclease" evidence="1">
    <location>
        <begin position="209"/>
        <end position="260"/>
    </location>
</feature>
<sequence length="309" mass="34608">MRYWWVNQNQTYKHEVSGGYLWSPKKKSDGSRNHFYDTMTQVSVGDVIMSFADTKLKALGIVQAPAATSPKPTAFGTAGAEWSNEGWYVEVDYQPLEKAVRPADHMAILQPLLPERYSPLQANGNGNQAVYLTELPEVMALALGALIGDEFSLLMQSAVNASLEGLNEKEESDVKKRIDIPETEKLQLIKARRGQGLFRSRVELVEDGCRVAGVVDRQHLRASHIKPWYLSTDEEKLDGNNGLLLSPHVDHLFDRGFISFSSNGTLLVSTHLAATVVSSWHLQANLTAKILRAEQEVFMEFHRQNIFRA</sequence>
<name>A0A069PUX4_9BURK</name>
<evidence type="ECO:0000313" key="3">
    <source>
        <dbReference type="Proteomes" id="UP000027466"/>
    </source>
</evidence>
<accession>A0A069PUX4</accession>
<dbReference type="Proteomes" id="UP000027466">
    <property type="component" value="Unassembled WGS sequence"/>
</dbReference>
<dbReference type="RefSeq" id="WP_035936300.1">
    <property type="nucleotide sequence ID" value="NZ_CADFFX010000009.1"/>
</dbReference>
<proteinExistence type="predicted"/>
<reference evidence="2 3" key="1">
    <citation type="submission" date="2014-03" db="EMBL/GenBank/DDBJ databases">
        <title>Draft Genome Sequences of Four Burkholderia Strains.</title>
        <authorList>
            <person name="Liu X.Y."/>
            <person name="Li C.X."/>
            <person name="Xu J.H."/>
        </authorList>
    </citation>
    <scope>NUCLEOTIDE SEQUENCE [LARGE SCALE GENOMIC DNA]</scope>
    <source>
        <strain evidence="2 3">DSM 50014</strain>
    </source>
</reference>
<keyword evidence="3" id="KW-1185">Reference proteome</keyword>
<dbReference type="Pfam" id="PF13391">
    <property type="entry name" value="HNH_2"/>
    <property type="match status" value="1"/>
</dbReference>
<dbReference type="AlphaFoldDB" id="A0A069PUX4"/>
<protein>
    <recommendedName>
        <fullName evidence="1">HNH nuclease domain-containing protein</fullName>
    </recommendedName>
</protein>
<gene>
    <name evidence="2" type="ORF">BG61_20605</name>
</gene>
<dbReference type="EMBL" id="JFHC01000031">
    <property type="protein sequence ID" value="KDR41116.1"/>
    <property type="molecule type" value="Genomic_DNA"/>
</dbReference>
<evidence type="ECO:0000259" key="1">
    <source>
        <dbReference type="Pfam" id="PF13391"/>
    </source>
</evidence>
<dbReference type="InterPro" id="IPR003615">
    <property type="entry name" value="HNH_nuc"/>
</dbReference>
<organism evidence="2 3">
    <name type="scientific">Caballeronia glathei</name>
    <dbReference type="NCBI Taxonomy" id="60547"/>
    <lineage>
        <taxon>Bacteria</taxon>
        <taxon>Pseudomonadati</taxon>
        <taxon>Pseudomonadota</taxon>
        <taxon>Betaproteobacteria</taxon>
        <taxon>Burkholderiales</taxon>
        <taxon>Burkholderiaceae</taxon>
        <taxon>Caballeronia</taxon>
    </lineage>
</organism>
<evidence type="ECO:0000313" key="2">
    <source>
        <dbReference type="EMBL" id="KDR41116.1"/>
    </source>
</evidence>
<comment type="caution">
    <text evidence="2">The sequence shown here is derived from an EMBL/GenBank/DDBJ whole genome shotgun (WGS) entry which is preliminary data.</text>
</comment>